<dbReference type="InterPro" id="IPR016983">
    <property type="entry name" value="UCP031804"/>
</dbReference>
<evidence type="ECO:0000259" key="5">
    <source>
        <dbReference type="Pfam" id="PF06803"/>
    </source>
</evidence>
<evidence type="ECO:0000313" key="7">
    <source>
        <dbReference type="Proteomes" id="UP000594034"/>
    </source>
</evidence>
<comment type="subcellular location">
    <subcellularLocation>
        <location evidence="1">Endomembrane system</location>
        <topology evidence="1">Multi-pass membrane protein</topology>
    </subcellularLocation>
</comment>
<keyword evidence="4" id="KW-0472">Membrane</keyword>
<dbReference type="Pfam" id="PF06803">
    <property type="entry name" value="DUF1232"/>
    <property type="match status" value="1"/>
</dbReference>
<sequence>MPPSITPDKPFDHDGFWRKLRAFAKRVGRPLIEVCLLLYYTSKKEDLPVWTKLLIYSALLYFVSPIDAIPDVLPLGLTDDLAVLSATLATVSTFIDEQVRQLVAHKLAELFGNA</sequence>
<keyword evidence="7" id="KW-1185">Reference proteome</keyword>
<dbReference type="GO" id="GO:0012505">
    <property type="term" value="C:endomembrane system"/>
    <property type="evidence" value="ECO:0007669"/>
    <property type="project" value="UniProtKB-SubCell"/>
</dbReference>
<proteinExistence type="predicted"/>
<dbReference type="RefSeq" id="WP_193001958.1">
    <property type="nucleotide sequence ID" value="NZ_CP040449.1"/>
</dbReference>
<protein>
    <submittedName>
        <fullName evidence="6">DUF1232 domain-containing protein</fullName>
    </submittedName>
</protein>
<dbReference type="AlphaFoldDB" id="A0A5J6WXG9"/>
<dbReference type="InterPro" id="IPR010652">
    <property type="entry name" value="DUF1232"/>
</dbReference>
<evidence type="ECO:0000256" key="3">
    <source>
        <dbReference type="ARBA" id="ARBA00022989"/>
    </source>
</evidence>
<gene>
    <name evidence="6" type="ORF">FE240_14700</name>
</gene>
<reference evidence="6 7" key="1">
    <citation type="submission" date="2019-05" db="EMBL/GenBank/DDBJ databases">
        <title>OXA-830, a novel chromosomally encoded expanded-spectrum class D beta-lactamase in Aeromonas simiae.</title>
        <authorList>
            <person name="Zhou W."/>
            <person name="Chen Q."/>
        </authorList>
    </citation>
    <scope>NUCLEOTIDE SEQUENCE [LARGE SCALE GENOMIC DNA]</scope>
    <source>
        <strain evidence="6 7">A6</strain>
    </source>
</reference>
<dbReference type="PIRSF" id="PIRSF031804">
    <property type="entry name" value="UCP031804"/>
    <property type="match status" value="1"/>
</dbReference>
<evidence type="ECO:0000313" key="6">
    <source>
        <dbReference type="EMBL" id="QFI55826.1"/>
    </source>
</evidence>
<keyword evidence="3" id="KW-1133">Transmembrane helix</keyword>
<organism evidence="6 7">
    <name type="scientific">Aeromonas simiae</name>
    <dbReference type="NCBI Taxonomy" id="218936"/>
    <lineage>
        <taxon>Bacteria</taxon>
        <taxon>Pseudomonadati</taxon>
        <taxon>Pseudomonadota</taxon>
        <taxon>Gammaproteobacteria</taxon>
        <taxon>Aeromonadales</taxon>
        <taxon>Aeromonadaceae</taxon>
        <taxon>Aeromonas</taxon>
    </lineage>
</organism>
<accession>A0A5J6WXG9</accession>
<evidence type="ECO:0000256" key="4">
    <source>
        <dbReference type="ARBA" id="ARBA00023136"/>
    </source>
</evidence>
<name>A0A5J6WXG9_9GAMM</name>
<keyword evidence="2" id="KW-0812">Transmembrane</keyword>
<evidence type="ECO:0000256" key="2">
    <source>
        <dbReference type="ARBA" id="ARBA00022692"/>
    </source>
</evidence>
<dbReference type="EMBL" id="CP040449">
    <property type="protein sequence ID" value="QFI55826.1"/>
    <property type="molecule type" value="Genomic_DNA"/>
</dbReference>
<dbReference type="KEGG" id="asim:FE240_14700"/>
<evidence type="ECO:0000256" key="1">
    <source>
        <dbReference type="ARBA" id="ARBA00004127"/>
    </source>
</evidence>
<feature type="domain" description="DUF1232" evidence="5">
    <location>
        <begin position="51"/>
        <end position="85"/>
    </location>
</feature>
<dbReference type="Proteomes" id="UP000594034">
    <property type="component" value="Chromosome"/>
</dbReference>